<evidence type="ECO:0000313" key="7">
    <source>
        <dbReference type="EMBL" id="KAK2658080.1"/>
    </source>
</evidence>
<evidence type="ECO:0000256" key="3">
    <source>
        <dbReference type="ARBA" id="ARBA00022833"/>
    </source>
</evidence>
<proteinExistence type="predicted"/>
<evidence type="ECO:0000259" key="5">
    <source>
        <dbReference type="PROSITE" id="PS50158"/>
    </source>
</evidence>
<dbReference type="Proteomes" id="UP001280121">
    <property type="component" value="Unassembled WGS sequence"/>
</dbReference>
<dbReference type="InterPro" id="IPR001878">
    <property type="entry name" value="Znf_CCHC"/>
</dbReference>
<reference evidence="7" key="1">
    <citation type="journal article" date="2023" name="Plant J.">
        <title>Genome sequences and population genomics provide insights into the demographic history, inbreeding, and mutation load of two 'living fossil' tree species of Dipteronia.</title>
        <authorList>
            <person name="Feng Y."/>
            <person name="Comes H.P."/>
            <person name="Chen J."/>
            <person name="Zhu S."/>
            <person name="Lu R."/>
            <person name="Zhang X."/>
            <person name="Li P."/>
            <person name="Qiu J."/>
            <person name="Olsen K.M."/>
            <person name="Qiu Y."/>
        </authorList>
    </citation>
    <scope>NUCLEOTIDE SEQUENCE</scope>
    <source>
        <strain evidence="7">KIB01</strain>
    </source>
</reference>
<name>A0AAD9XEJ0_9ROSI</name>
<evidence type="ECO:0008006" key="9">
    <source>
        <dbReference type="Google" id="ProtNLM"/>
    </source>
</evidence>
<sequence>MQTVVKYDDNKYSVDQQCIFIVPGTTCHTFIRNDDDVQFMLGGDTVIPLICVSLIERPIGGVIGEVISPHVKTQQFRSLGGSNQLFTERSEINGRENMCGVPPEVAGHGELFGTQFNDVFGYQIEMNDGQFNHHFNEFYNDMNSEENIEPNLGPINELVEKCGYMTVNPVEWNVFSIKWFGKQLSIDLARKTCTCNKFEMDMFPCSHALAAARERNLDFISLCADFYKRQTLIDAYSISIIPIGHSSSLVVPADIAEHVALNPLSRRQTGRPRGGCHPSSLERTTTLSCGRCGQSGHNARRCPNSSLNNDGPSRVVPQEYRHKCSICHSVGHNKQTFP</sequence>
<evidence type="ECO:0000259" key="6">
    <source>
        <dbReference type="PROSITE" id="PS50966"/>
    </source>
</evidence>
<evidence type="ECO:0000256" key="4">
    <source>
        <dbReference type="PROSITE-ProRule" id="PRU00047"/>
    </source>
</evidence>
<dbReference type="PROSITE" id="PS50158">
    <property type="entry name" value="ZF_CCHC"/>
    <property type="match status" value="1"/>
</dbReference>
<dbReference type="AlphaFoldDB" id="A0AAD9XEJ0"/>
<dbReference type="GO" id="GO:0003676">
    <property type="term" value="F:nucleic acid binding"/>
    <property type="evidence" value="ECO:0007669"/>
    <property type="project" value="InterPro"/>
</dbReference>
<keyword evidence="1" id="KW-0479">Metal-binding</keyword>
<dbReference type="SMART" id="SM00575">
    <property type="entry name" value="ZnF_PMZ"/>
    <property type="match status" value="1"/>
</dbReference>
<organism evidence="7 8">
    <name type="scientific">Dipteronia dyeriana</name>
    <dbReference type="NCBI Taxonomy" id="168575"/>
    <lineage>
        <taxon>Eukaryota</taxon>
        <taxon>Viridiplantae</taxon>
        <taxon>Streptophyta</taxon>
        <taxon>Embryophyta</taxon>
        <taxon>Tracheophyta</taxon>
        <taxon>Spermatophyta</taxon>
        <taxon>Magnoliopsida</taxon>
        <taxon>eudicotyledons</taxon>
        <taxon>Gunneridae</taxon>
        <taxon>Pentapetalae</taxon>
        <taxon>rosids</taxon>
        <taxon>malvids</taxon>
        <taxon>Sapindales</taxon>
        <taxon>Sapindaceae</taxon>
        <taxon>Hippocastanoideae</taxon>
        <taxon>Acereae</taxon>
        <taxon>Dipteronia</taxon>
    </lineage>
</organism>
<keyword evidence="8" id="KW-1185">Reference proteome</keyword>
<dbReference type="EMBL" id="JANJYI010000003">
    <property type="protein sequence ID" value="KAK2658080.1"/>
    <property type="molecule type" value="Genomic_DNA"/>
</dbReference>
<evidence type="ECO:0000313" key="8">
    <source>
        <dbReference type="Proteomes" id="UP001280121"/>
    </source>
</evidence>
<dbReference type="Pfam" id="PF04434">
    <property type="entry name" value="SWIM"/>
    <property type="match status" value="1"/>
</dbReference>
<keyword evidence="2 4" id="KW-0863">Zinc-finger</keyword>
<dbReference type="PROSITE" id="PS50966">
    <property type="entry name" value="ZF_SWIM"/>
    <property type="match status" value="1"/>
</dbReference>
<comment type="caution">
    <text evidence="7">The sequence shown here is derived from an EMBL/GenBank/DDBJ whole genome shotgun (WGS) entry which is preliminary data.</text>
</comment>
<accession>A0AAD9XEJ0</accession>
<dbReference type="InterPro" id="IPR006564">
    <property type="entry name" value="Znf_PMZ"/>
</dbReference>
<evidence type="ECO:0000256" key="1">
    <source>
        <dbReference type="ARBA" id="ARBA00022723"/>
    </source>
</evidence>
<evidence type="ECO:0000256" key="2">
    <source>
        <dbReference type="ARBA" id="ARBA00022771"/>
    </source>
</evidence>
<keyword evidence="3" id="KW-0862">Zinc</keyword>
<dbReference type="Gene3D" id="4.10.60.10">
    <property type="entry name" value="Zinc finger, CCHC-type"/>
    <property type="match status" value="1"/>
</dbReference>
<protein>
    <recommendedName>
        <fullName evidence="9">SWIM-type domain-containing protein</fullName>
    </recommendedName>
</protein>
<feature type="domain" description="CCHC-type" evidence="5">
    <location>
        <begin position="289"/>
        <end position="304"/>
    </location>
</feature>
<feature type="domain" description="SWIM-type" evidence="6">
    <location>
        <begin position="182"/>
        <end position="216"/>
    </location>
</feature>
<dbReference type="GO" id="GO:0008270">
    <property type="term" value="F:zinc ion binding"/>
    <property type="evidence" value="ECO:0007669"/>
    <property type="project" value="UniProtKB-KW"/>
</dbReference>
<dbReference type="InterPro" id="IPR007527">
    <property type="entry name" value="Znf_SWIM"/>
</dbReference>
<gene>
    <name evidence="7" type="ORF">Ddye_011132</name>
</gene>